<sequence>MSDTEPDIVCYSFFESFKEYKTREAEMKVIFSRNTNNPTCETHSWGSKKFGNDSAINICIQFKILCDVIQNRKEPRNRSNIDDKDFAYLNYWLNGHSRNTTSSNSVTFKEFQMNMDLVEDIFITVPLNGKLYDLEEDDFQNMKLLDYLHSNYFGNVTKISDLTEEKNISCFKHVKELLNTYKRGIIQCHIDNTNFCKALKHFEKEYNKIFFTEDSITDKCTDQELLKLPTYDDVSLEEKNISVVGSILGPSFGTLFTMLILYKFTPIGQWINSKIGKNIETQSILCDENDESLLNISDSEHINFCDNSYLISYDSVVNS</sequence>
<dbReference type="Proteomes" id="UP000078555">
    <property type="component" value="Unassembled WGS sequence"/>
</dbReference>
<evidence type="ECO:0000313" key="4">
    <source>
        <dbReference type="Proteomes" id="UP000078555"/>
    </source>
</evidence>
<dbReference type="InterPro" id="IPR008780">
    <property type="entry name" value="Plasmodium_Vir"/>
</dbReference>
<evidence type="ECO:0000313" key="2">
    <source>
        <dbReference type="EMBL" id="SBT59303.1"/>
    </source>
</evidence>
<dbReference type="AlphaFoldDB" id="A0A1A9AAC1"/>
<evidence type="ECO:0000313" key="3">
    <source>
        <dbReference type="Proteomes" id="UP000078550"/>
    </source>
</evidence>
<dbReference type="EMBL" id="FLRD01000345">
    <property type="protein sequence ID" value="SBT53048.1"/>
    <property type="molecule type" value="Genomic_DNA"/>
</dbReference>
<accession>A0A1A9AAC1</accession>
<proteinExistence type="predicted"/>
<evidence type="ECO:0000313" key="1">
    <source>
        <dbReference type="EMBL" id="SBT53048.1"/>
    </source>
</evidence>
<reference evidence="1" key="2">
    <citation type="submission" date="2016-05" db="EMBL/GenBank/DDBJ databases">
        <authorList>
            <person name="Lavstsen T."/>
            <person name="Jespersen J.S."/>
        </authorList>
    </citation>
    <scope>NUCLEOTIDE SEQUENCE [LARGE SCALE GENOMIC DNA]</scope>
</reference>
<gene>
    <name evidence="1" type="ORF">POVWA1_064270</name>
    <name evidence="2" type="ORF">POVWA2_094530</name>
</gene>
<organism evidence="1 4">
    <name type="scientific">Plasmodium ovale wallikeri</name>
    <dbReference type="NCBI Taxonomy" id="864142"/>
    <lineage>
        <taxon>Eukaryota</taxon>
        <taxon>Sar</taxon>
        <taxon>Alveolata</taxon>
        <taxon>Apicomplexa</taxon>
        <taxon>Aconoidasida</taxon>
        <taxon>Haemosporida</taxon>
        <taxon>Plasmodiidae</taxon>
        <taxon>Plasmodium</taxon>
        <taxon>Plasmodium (Plasmodium)</taxon>
    </lineage>
</organism>
<name>A0A1A9AAC1_PLAOA</name>
<dbReference type="Proteomes" id="UP000078550">
    <property type="component" value="Unassembled WGS sequence"/>
</dbReference>
<dbReference type="Pfam" id="PF05795">
    <property type="entry name" value="Plasmodium_Vir"/>
    <property type="match status" value="1"/>
</dbReference>
<keyword evidence="4" id="KW-1185">Reference proteome</keyword>
<reference evidence="3 4" key="1">
    <citation type="submission" date="2016-05" db="EMBL/GenBank/DDBJ databases">
        <authorList>
            <person name="Naeem Raeece"/>
        </authorList>
    </citation>
    <scope>NUCLEOTIDE SEQUENCE [LARGE SCALE GENOMIC DNA]</scope>
</reference>
<protein>
    <submittedName>
        <fullName evidence="1">PIR Superfamily Protein</fullName>
    </submittedName>
</protein>
<dbReference type="EMBL" id="FLRE01003171">
    <property type="protein sequence ID" value="SBT59303.1"/>
    <property type="molecule type" value="Genomic_DNA"/>
</dbReference>